<dbReference type="GO" id="GO:0015935">
    <property type="term" value="C:small ribosomal subunit"/>
    <property type="evidence" value="ECO:0007669"/>
    <property type="project" value="TreeGrafter"/>
</dbReference>
<dbReference type="HAMAP" id="MF_00500">
    <property type="entry name" value="Ribosomal_bS20"/>
    <property type="match status" value="1"/>
</dbReference>
<evidence type="ECO:0000256" key="4">
    <source>
        <dbReference type="ARBA" id="ARBA00022980"/>
    </source>
</evidence>
<dbReference type="GO" id="GO:0070181">
    <property type="term" value="F:small ribosomal subunit rRNA binding"/>
    <property type="evidence" value="ECO:0007669"/>
    <property type="project" value="TreeGrafter"/>
</dbReference>
<evidence type="ECO:0000256" key="5">
    <source>
        <dbReference type="ARBA" id="ARBA00023274"/>
    </source>
</evidence>
<dbReference type="Gene3D" id="1.20.58.110">
    <property type="entry name" value="Ribosomal protein S20"/>
    <property type="match status" value="1"/>
</dbReference>
<keyword evidence="2" id="KW-0699">rRNA-binding</keyword>
<dbReference type="GO" id="GO:0006412">
    <property type="term" value="P:translation"/>
    <property type="evidence" value="ECO:0007669"/>
    <property type="project" value="InterPro"/>
</dbReference>
<organism evidence="6">
    <name type="scientific">hydrothermal vent metagenome</name>
    <dbReference type="NCBI Taxonomy" id="652676"/>
    <lineage>
        <taxon>unclassified sequences</taxon>
        <taxon>metagenomes</taxon>
        <taxon>ecological metagenomes</taxon>
    </lineage>
</organism>
<evidence type="ECO:0000256" key="3">
    <source>
        <dbReference type="ARBA" id="ARBA00022884"/>
    </source>
</evidence>
<keyword evidence="4 6" id="KW-0689">Ribosomal protein</keyword>
<dbReference type="PANTHER" id="PTHR33398:SF1">
    <property type="entry name" value="SMALL RIBOSOMAL SUBUNIT PROTEIN BS20C"/>
    <property type="match status" value="1"/>
</dbReference>
<dbReference type="SUPFAM" id="SSF46992">
    <property type="entry name" value="Ribosomal protein S20"/>
    <property type="match status" value="1"/>
</dbReference>
<comment type="similarity">
    <text evidence="1">Belongs to the bacterial ribosomal protein bS20 family.</text>
</comment>
<dbReference type="PANTHER" id="PTHR33398">
    <property type="entry name" value="30S RIBOSOMAL PROTEIN S20"/>
    <property type="match status" value="1"/>
</dbReference>
<proteinExistence type="inferred from homology"/>
<dbReference type="GO" id="GO:0003735">
    <property type="term" value="F:structural constituent of ribosome"/>
    <property type="evidence" value="ECO:0007669"/>
    <property type="project" value="InterPro"/>
</dbReference>
<name>A0A3B0SMR4_9ZZZZ</name>
<gene>
    <name evidence="6" type="ORF">MNBD_ALPHA06-322</name>
</gene>
<keyword evidence="5" id="KW-0687">Ribonucleoprotein</keyword>
<dbReference type="NCBIfam" id="TIGR00029">
    <property type="entry name" value="S20"/>
    <property type="match status" value="1"/>
</dbReference>
<dbReference type="InterPro" id="IPR002583">
    <property type="entry name" value="Ribosomal_bS20"/>
</dbReference>
<keyword evidence="3" id="KW-0694">RNA-binding</keyword>
<evidence type="ECO:0000313" key="6">
    <source>
        <dbReference type="EMBL" id="VAV97693.1"/>
    </source>
</evidence>
<evidence type="ECO:0000256" key="2">
    <source>
        <dbReference type="ARBA" id="ARBA00022730"/>
    </source>
</evidence>
<evidence type="ECO:0000256" key="1">
    <source>
        <dbReference type="ARBA" id="ARBA00007634"/>
    </source>
</evidence>
<dbReference type="InterPro" id="IPR036510">
    <property type="entry name" value="Ribosomal_bS20_sf"/>
</dbReference>
<dbReference type="AlphaFoldDB" id="A0A3B0SMR4"/>
<dbReference type="Pfam" id="PF01649">
    <property type="entry name" value="Ribosomal_S20p"/>
    <property type="match status" value="1"/>
</dbReference>
<dbReference type="EMBL" id="UOEE01000248">
    <property type="protein sequence ID" value="VAV97693.1"/>
    <property type="molecule type" value="Genomic_DNA"/>
</dbReference>
<protein>
    <submittedName>
        <fullName evidence="6">SSU ribosomal protein S20p</fullName>
    </submittedName>
</protein>
<sequence>MANTSSAKKAIRQIARRTAVNKSRRTQVRSTLRLVEEAIASGDQAAAKKALAVAEPAMMKAVGKGIFHKNTGARKISRLSHRIKSLAAK</sequence>
<accession>A0A3B0SMR4</accession>
<reference evidence="6" key="1">
    <citation type="submission" date="2018-06" db="EMBL/GenBank/DDBJ databases">
        <authorList>
            <person name="Zhirakovskaya E."/>
        </authorList>
    </citation>
    <scope>NUCLEOTIDE SEQUENCE</scope>
</reference>
<dbReference type="GO" id="GO:0005829">
    <property type="term" value="C:cytosol"/>
    <property type="evidence" value="ECO:0007669"/>
    <property type="project" value="TreeGrafter"/>
</dbReference>